<dbReference type="PROSITE" id="PS01187">
    <property type="entry name" value="EGF_CA"/>
    <property type="match status" value="1"/>
</dbReference>
<name>V4AQF0_LOTGI</name>
<dbReference type="PROSITE" id="PS50026">
    <property type="entry name" value="EGF_3"/>
    <property type="match status" value="2"/>
</dbReference>
<feature type="domain" description="EGF-like" evidence="12">
    <location>
        <begin position="12"/>
        <end position="47"/>
    </location>
</feature>
<dbReference type="InterPro" id="IPR000152">
    <property type="entry name" value="EGF-type_Asp/Asn_hydroxyl_site"/>
</dbReference>
<dbReference type="PANTHER" id="PTHR24050">
    <property type="entry name" value="PA14 DOMAIN-CONTAINING PROTEIN"/>
    <property type="match status" value="1"/>
</dbReference>
<dbReference type="Proteomes" id="UP000030746">
    <property type="component" value="Unassembled WGS sequence"/>
</dbReference>
<feature type="disulfide bond" evidence="11">
    <location>
        <begin position="37"/>
        <end position="46"/>
    </location>
</feature>
<dbReference type="InterPro" id="IPR026823">
    <property type="entry name" value="cEGF"/>
</dbReference>
<dbReference type="HOGENOM" id="CLU_1662769_0_0_1"/>
<dbReference type="SUPFAM" id="SSF57184">
    <property type="entry name" value="Growth factor receptor domain"/>
    <property type="match status" value="1"/>
</dbReference>
<dbReference type="Pfam" id="PF14670">
    <property type="entry name" value="FXa_inhibition"/>
    <property type="match status" value="1"/>
</dbReference>
<dbReference type="InterPro" id="IPR000742">
    <property type="entry name" value="EGF"/>
</dbReference>
<keyword evidence="9 11" id="KW-1015">Disulfide bond</keyword>
<dbReference type="InterPro" id="IPR018097">
    <property type="entry name" value="EGF_Ca-bd_CS"/>
</dbReference>
<dbReference type="PANTHER" id="PTHR24050:SF28">
    <property type="entry name" value="UROMODULIN-LIKE"/>
    <property type="match status" value="1"/>
</dbReference>
<dbReference type="InterPro" id="IPR009030">
    <property type="entry name" value="Growth_fac_rcpt_cys_sf"/>
</dbReference>
<dbReference type="GO" id="GO:0005509">
    <property type="term" value="F:calcium ion binding"/>
    <property type="evidence" value="ECO:0007669"/>
    <property type="project" value="InterPro"/>
</dbReference>
<evidence type="ECO:0000256" key="11">
    <source>
        <dbReference type="PROSITE-ProRule" id="PRU00076"/>
    </source>
</evidence>
<dbReference type="Pfam" id="PF12662">
    <property type="entry name" value="cEGF"/>
    <property type="match status" value="1"/>
</dbReference>
<protein>
    <recommendedName>
        <fullName evidence="12">EGF-like domain-containing protein</fullName>
    </recommendedName>
</protein>
<comment type="subcellular location">
    <subcellularLocation>
        <location evidence="1">Secreted</location>
        <location evidence="1">Extracellular space</location>
        <location evidence="1">Extracellular matrix</location>
    </subcellularLocation>
</comment>
<evidence type="ECO:0000256" key="1">
    <source>
        <dbReference type="ARBA" id="ARBA00004498"/>
    </source>
</evidence>
<dbReference type="FunFam" id="2.10.25.10:FF:000010">
    <property type="entry name" value="Pro-epidermal growth factor"/>
    <property type="match status" value="1"/>
</dbReference>
<evidence type="ECO:0000256" key="5">
    <source>
        <dbReference type="ARBA" id="ARBA00022536"/>
    </source>
</evidence>
<feature type="domain" description="EGF-like" evidence="12">
    <location>
        <begin position="90"/>
        <end position="130"/>
    </location>
</feature>
<dbReference type="PROSITE" id="PS00010">
    <property type="entry name" value="ASX_HYDROXYL"/>
    <property type="match status" value="1"/>
</dbReference>
<evidence type="ECO:0000256" key="3">
    <source>
        <dbReference type="ARBA" id="ARBA00022525"/>
    </source>
</evidence>
<dbReference type="InterPro" id="IPR001881">
    <property type="entry name" value="EGF-like_Ca-bd_dom"/>
</dbReference>
<evidence type="ECO:0000313" key="14">
    <source>
        <dbReference type="Proteomes" id="UP000030746"/>
    </source>
</evidence>
<evidence type="ECO:0000313" key="13">
    <source>
        <dbReference type="EMBL" id="ESO99452.1"/>
    </source>
</evidence>
<keyword evidence="6" id="KW-0732">Signal</keyword>
<dbReference type="OrthoDB" id="6286622at2759"/>
<keyword evidence="10" id="KW-0325">Glycoprotein</keyword>
<dbReference type="PROSITE" id="PS01186">
    <property type="entry name" value="EGF_2"/>
    <property type="match status" value="1"/>
</dbReference>
<evidence type="ECO:0000256" key="2">
    <source>
        <dbReference type="ARBA" id="ARBA00006127"/>
    </source>
</evidence>
<evidence type="ECO:0000259" key="12">
    <source>
        <dbReference type="PROSITE" id="PS50026"/>
    </source>
</evidence>
<keyword evidence="14" id="KW-1185">Reference proteome</keyword>
<dbReference type="FunFam" id="2.10.25.10:FF:000008">
    <property type="entry name" value="Signal peptide, CUB domain, EGF-like 2"/>
    <property type="match status" value="1"/>
</dbReference>
<dbReference type="OMA" id="YTCIEAA"/>
<organism evidence="13 14">
    <name type="scientific">Lottia gigantea</name>
    <name type="common">Giant owl limpet</name>
    <dbReference type="NCBI Taxonomy" id="225164"/>
    <lineage>
        <taxon>Eukaryota</taxon>
        <taxon>Metazoa</taxon>
        <taxon>Spiralia</taxon>
        <taxon>Lophotrochozoa</taxon>
        <taxon>Mollusca</taxon>
        <taxon>Gastropoda</taxon>
        <taxon>Patellogastropoda</taxon>
        <taxon>Lottioidea</taxon>
        <taxon>Lottiidae</taxon>
        <taxon>Lottia</taxon>
    </lineage>
</organism>
<evidence type="ECO:0000256" key="4">
    <source>
        <dbReference type="ARBA" id="ARBA00022530"/>
    </source>
</evidence>
<dbReference type="Gene3D" id="2.10.25.10">
    <property type="entry name" value="Laminin"/>
    <property type="match status" value="3"/>
</dbReference>
<dbReference type="CTD" id="20237785"/>
<evidence type="ECO:0000256" key="6">
    <source>
        <dbReference type="ARBA" id="ARBA00022729"/>
    </source>
</evidence>
<dbReference type="RefSeq" id="XP_009049939.1">
    <property type="nucleotide sequence ID" value="XM_009051691.1"/>
</dbReference>
<dbReference type="AlphaFoldDB" id="V4AQF0"/>
<evidence type="ECO:0000256" key="10">
    <source>
        <dbReference type="ARBA" id="ARBA00023180"/>
    </source>
</evidence>
<reference evidence="13 14" key="1">
    <citation type="journal article" date="2013" name="Nature">
        <title>Insights into bilaterian evolution from three spiralian genomes.</title>
        <authorList>
            <person name="Simakov O."/>
            <person name="Marletaz F."/>
            <person name="Cho S.J."/>
            <person name="Edsinger-Gonzales E."/>
            <person name="Havlak P."/>
            <person name="Hellsten U."/>
            <person name="Kuo D.H."/>
            <person name="Larsson T."/>
            <person name="Lv J."/>
            <person name="Arendt D."/>
            <person name="Savage R."/>
            <person name="Osoegawa K."/>
            <person name="de Jong P."/>
            <person name="Grimwood J."/>
            <person name="Chapman J.A."/>
            <person name="Shapiro H."/>
            <person name="Aerts A."/>
            <person name="Otillar R.P."/>
            <person name="Terry A.Y."/>
            <person name="Boore J.L."/>
            <person name="Grigoriev I.V."/>
            <person name="Lindberg D.R."/>
            <person name="Seaver E.C."/>
            <person name="Weisblat D.A."/>
            <person name="Putnam N.H."/>
            <person name="Rokhsar D.S."/>
        </authorList>
    </citation>
    <scope>NUCLEOTIDE SEQUENCE [LARGE SCALE GENOMIC DNA]</scope>
</reference>
<dbReference type="KEGG" id="lgi:LOTGIDRAFT_158536"/>
<evidence type="ECO:0000256" key="9">
    <source>
        <dbReference type="ARBA" id="ARBA00023157"/>
    </source>
</evidence>
<sequence length="159" mass="17118">MYSSYGSSTNFVPGECNSGVCFNGGQCRGGYSQSCSCPPGFQGPRCQYDVNECGINNGGCERECCNSIGSFKCKCPQGFELAADGRRCTDIDECRDHNGGCQHKCLNTDGGFSCECPKGQRLHADGRTCIDTEPLNGYTRVNSSSLEAVVSFKCLLMTY</sequence>
<dbReference type="SMART" id="SM00181">
    <property type="entry name" value="EGF"/>
    <property type="match status" value="3"/>
</dbReference>
<dbReference type="PROSITE" id="PS00022">
    <property type="entry name" value="EGF_1"/>
    <property type="match status" value="1"/>
</dbReference>
<keyword evidence="3" id="KW-0964">Secreted</keyword>
<dbReference type="SMART" id="SM00179">
    <property type="entry name" value="EGF_CA"/>
    <property type="match status" value="2"/>
</dbReference>
<dbReference type="GeneID" id="20237785"/>
<dbReference type="InterPro" id="IPR052235">
    <property type="entry name" value="Nephronectin_domain"/>
</dbReference>
<gene>
    <name evidence="13" type="ORF">LOTGIDRAFT_158536</name>
</gene>
<keyword evidence="8" id="KW-0106">Calcium</keyword>
<proteinExistence type="inferred from homology"/>
<evidence type="ECO:0000256" key="7">
    <source>
        <dbReference type="ARBA" id="ARBA00022737"/>
    </source>
</evidence>
<comment type="caution">
    <text evidence="11">Lacks conserved residue(s) required for the propagation of feature annotation.</text>
</comment>
<evidence type="ECO:0000256" key="8">
    <source>
        <dbReference type="ARBA" id="ARBA00022837"/>
    </source>
</evidence>
<keyword evidence="4" id="KW-0272">Extracellular matrix</keyword>
<accession>V4AQF0</accession>
<dbReference type="EMBL" id="KB201037">
    <property type="protein sequence ID" value="ESO99452.1"/>
    <property type="molecule type" value="Genomic_DNA"/>
</dbReference>
<comment type="similarity">
    <text evidence="2">Belongs to the fibulin family.</text>
</comment>
<keyword evidence="5 11" id="KW-0245">EGF-like domain</keyword>
<keyword evidence="7" id="KW-0677">Repeat</keyword>